<dbReference type="GO" id="GO:0004674">
    <property type="term" value="F:protein serine/threonine kinase activity"/>
    <property type="evidence" value="ECO:0007669"/>
    <property type="project" value="TreeGrafter"/>
</dbReference>
<evidence type="ECO:0000256" key="4">
    <source>
        <dbReference type="ARBA" id="ARBA00022840"/>
    </source>
</evidence>
<accession>A0AAD7AAQ0</accession>
<dbReference type="SUPFAM" id="SSF56112">
    <property type="entry name" value="Protein kinase-like (PK-like)"/>
    <property type="match status" value="1"/>
</dbReference>
<name>A0AAD7AAQ0_9AGAR</name>
<gene>
    <name evidence="7" type="ORF">DFH08DRAFT_66493</name>
</gene>
<sequence>MGGHLLQEGTSSGAGPSVSSRGIKAAVEPSSATLNASGSVPTKIVVYQNVLLFLKDACNTWTPGRSRSEVARLQTTVEGYLLSMASDNVVSAIVASPGHRKILLELSSILDLETDPRLRTALRADEEGIAASIVSILDSESAQEGVLSLEGDSAQCFLDVVQDALNRGFLMAQDHSRQARRIVRKLSESCDKLPSSLFITGVTGREEHPTFAGGFGDIYRASHRTKIVALKHMRHFIQSSDPEIRDIRLKLCREALVWKDLRHPHILPFLGIDRDSFPSALCSVSPWMEHGTILKYLQDHGRGNVDKLLHEVAQGLQYLHSRNIVHGDLRGANILINEDWSACLADFGLSVFANATTSMHTSTRAGSLYWMAPELIDPDRFGYKFARTKASDIYAFGCVCLELYTGHPPFSELSQAAALLRVVNGERPGRPSGPPAMSDALWQHANRYWAEDPTTRPVAEVVVQEMGRLSPRKPRQLRPLPPIPVPRSAPLASPSEPALTPSSPPVYVSPQGSPPGYDHGDYQRVELTPFKLAQMEKARQQGPSRELDLRYIMKLVGKASGRTLLDQTVVLTDGVQTLFERARQREVTKRDAFVKQLAEYSDARRFHNQDAVFHRRAGSPESMVCLPKFILTIPNAVSPLGSG</sequence>
<feature type="compositionally biased region" description="Polar residues" evidence="5">
    <location>
        <begin position="8"/>
        <end position="20"/>
    </location>
</feature>
<dbReference type="PANTHER" id="PTHR44329:SF288">
    <property type="entry name" value="MITOGEN-ACTIVATED PROTEIN KINASE KINASE KINASE 20"/>
    <property type="match status" value="1"/>
</dbReference>
<keyword evidence="2" id="KW-0547">Nucleotide-binding</keyword>
<evidence type="ECO:0000256" key="2">
    <source>
        <dbReference type="ARBA" id="ARBA00022741"/>
    </source>
</evidence>
<dbReference type="PROSITE" id="PS50011">
    <property type="entry name" value="PROTEIN_KINASE_DOM"/>
    <property type="match status" value="1"/>
</dbReference>
<dbReference type="AlphaFoldDB" id="A0AAD7AAQ0"/>
<dbReference type="EMBL" id="JARIHO010000011">
    <property type="protein sequence ID" value="KAJ7353537.1"/>
    <property type="molecule type" value="Genomic_DNA"/>
</dbReference>
<dbReference type="InterPro" id="IPR051681">
    <property type="entry name" value="Ser/Thr_Kinases-Pseudokinases"/>
</dbReference>
<dbReference type="GO" id="GO:0005524">
    <property type="term" value="F:ATP binding"/>
    <property type="evidence" value="ECO:0007669"/>
    <property type="project" value="UniProtKB-KW"/>
</dbReference>
<feature type="domain" description="Protein kinase" evidence="6">
    <location>
        <begin position="204"/>
        <end position="469"/>
    </location>
</feature>
<keyword evidence="3 7" id="KW-0418">Kinase</keyword>
<keyword evidence="4" id="KW-0067">ATP-binding</keyword>
<dbReference type="Proteomes" id="UP001218218">
    <property type="component" value="Unassembled WGS sequence"/>
</dbReference>
<dbReference type="InterPro" id="IPR008266">
    <property type="entry name" value="Tyr_kinase_AS"/>
</dbReference>
<evidence type="ECO:0000256" key="3">
    <source>
        <dbReference type="ARBA" id="ARBA00022777"/>
    </source>
</evidence>
<evidence type="ECO:0000256" key="5">
    <source>
        <dbReference type="SAM" id="MobiDB-lite"/>
    </source>
</evidence>
<feature type="region of interest" description="Disordered" evidence="5">
    <location>
        <begin position="467"/>
        <end position="522"/>
    </location>
</feature>
<reference evidence="7" key="1">
    <citation type="submission" date="2023-03" db="EMBL/GenBank/DDBJ databases">
        <title>Massive genome expansion in bonnet fungi (Mycena s.s.) driven by repeated elements and novel gene families across ecological guilds.</title>
        <authorList>
            <consortium name="Lawrence Berkeley National Laboratory"/>
            <person name="Harder C.B."/>
            <person name="Miyauchi S."/>
            <person name="Viragh M."/>
            <person name="Kuo A."/>
            <person name="Thoen E."/>
            <person name="Andreopoulos B."/>
            <person name="Lu D."/>
            <person name="Skrede I."/>
            <person name="Drula E."/>
            <person name="Henrissat B."/>
            <person name="Morin E."/>
            <person name="Kohler A."/>
            <person name="Barry K."/>
            <person name="LaButti K."/>
            <person name="Morin E."/>
            <person name="Salamov A."/>
            <person name="Lipzen A."/>
            <person name="Mereny Z."/>
            <person name="Hegedus B."/>
            <person name="Baldrian P."/>
            <person name="Stursova M."/>
            <person name="Weitz H."/>
            <person name="Taylor A."/>
            <person name="Grigoriev I.V."/>
            <person name="Nagy L.G."/>
            <person name="Martin F."/>
            <person name="Kauserud H."/>
        </authorList>
    </citation>
    <scope>NUCLEOTIDE SEQUENCE</scope>
    <source>
        <strain evidence="7">CBHHK002</strain>
    </source>
</reference>
<proteinExistence type="predicted"/>
<evidence type="ECO:0000259" key="6">
    <source>
        <dbReference type="PROSITE" id="PS50011"/>
    </source>
</evidence>
<evidence type="ECO:0000313" key="7">
    <source>
        <dbReference type="EMBL" id="KAJ7353537.1"/>
    </source>
</evidence>
<evidence type="ECO:0000256" key="1">
    <source>
        <dbReference type="ARBA" id="ARBA00022679"/>
    </source>
</evidence>
<protein>
    <submittedName>
        <fullName evidence="7">Kinase-like domain-containing protein</fullName>
    </submittedName>
</protein>
<keyword evidence="1" id="KW-0808">Transferase</keyword>
<feature type="region of interest" description="Disordered" evidence="5">
    <location>
        <begin position="1"/>
        <end position="22"/>
    </location>
</feature>
<dbReference type="PROSITE" id="PS00109">
    <property type="entry name" value="PROTEIN_KINASE_TYR"/>
    <property type="match status" value="1"/>
</dbReference>
<dbReference type="Pfam" id="PF07714">
    <property type="entry name" value="PK_Tyr_Ser-Thr"/>
    <property type="match status" value="1"/>
</dbReference>
<dbReference type="InterPro" id="IPR000719">
    <property type="entry name" value="Prot_kinase_dom"/>
</dbReference>
<organism evidence="7 8">
    <name type="scientific">Mycena albidolilacea</name>
    <dbReference type="NCBI Taxonomy" id="1033008"/>
    <lineage>
        <taxon>Eukaryota</taxon>
        <taxon>Fungi</taxon>
        <taxon>Dikarya</taxon>
        <taxon>Basidiomycota</taxon>
        <taxon>Agaricomycotina</taxon>
        <taxon>Agaricomycetes</taxon>
        <taxon>Agaricomycetidae</taxon>
        <taxon>Agaricales</taxon>
        <taxon>Marasmiineae</taxon>
        <taxon>Mycenaceae</taxon>
        <taxon>Mycena</taxon>
    </lineage>
</organism>
<dbReference type="InterPro" id="IPR011009">
    <property type="entry name" value="Kinase-like_dom_sf"/>
</dbReference>
<comment type="caution">
    <text evidence="7">The sequence shown here is derived from an EMBL/GenBank/DDBJ whole genome shotgun (WGS) entry which is preliminary data.</text>
</comment>
<dbReference type="Gene3D" id="1.10.510.10">
    <property type="entry name" value="Transferase(Phosphotransferase) domain 1"/>
    <property type="match status" value="1"/>
</dbReference>
<dbReference type="PANTHER" id="PTHR44329">
    <property type="entry name" value="SERINE/THREONINE-PROTEIN KINASE TNNI3K-RELATED"/>
    <property type="match status" value="1"/>
</dbReference>
<dbReference type="InterPro" id="IPR001245">
    <property type="entry name" value="Ser-Thr/Tyr_kinase_cat_dom"/>
</dbReference>
<keyword evidence="8" id="KW-1185">Reference proteome</keyword>
<evidence type="ECO:0000313" key="8">
    <source>
        <dbReference type="Proteomes" id="UP001218218"/>
    </source>
</evidence>